<protein>
    <submittedName>
        <fullName evidence="3">Uncharacterized protein</fullName>
    </submittedName>
</protein>
<accession>A0AA89APG2</accession>
<evidence type="ECO:0000256" key="2">
    <source>
        <dbReference type="SAM" id="Phobius"/>
    </source>
</evidence>
<evidence type="ECO:0000313" key="3">
    <source>
        <dbReference type="EMBL" id="KAK3011879.1"/>
    </source>
</evidence>
<dbReference type="EMBL" id="JAVXUP010001417">
    <property type="protein sequence ID" value="KAK3011879.1"/>
    <property type="molecule type" value="Genomic_DNA"/>
</dbReference>
<proteinExistence type="predicted"/>
<feature type="transmembrane region" description="Helical" evidence="2">
    <location>
        <begin position="103"/>
        <end position="126"/>
    </location>
</feature>
<evidence type="ECO:0000313" key="4">
    <source>
        <dbReference type="Proteomes" id="UP001188597"/>
    </source>
</evidence>
<dbReference type="Proteomes" id="UP001188597">
    <property type="component" value="Unassembled WGS sequence"/>
</dbReference>
<reference evidence="3" key="1">
    <citation type="submission" date="2022-12" db="EMBL/GenBank/DDBJ databases">
        <title>Draft genome assemblies for two species of Escallonia (Escalloniales).</title>
        <authorList>
            <person name="Chanderbali A."/>
            <person name="Dervinis C."/>
            <person name="Anghel I."/>
            <person name="Soltis D."/>
            <person name="Soltis P."/>
            <person name="Zapata F."/>
        </authorList>
    </citation>
    <scope>NUCLEOTIDE SEQUENCE</scope>
    <source>
        <strain evidence="3">UCBG64.0493</strain>
        <tissue evidence="3">Leaf</tissue>
    </source>
</reference>
<dbReference type="PANTHER" id="PTHR34774">
    <property type="entry name" value="EPHRIN-A3 PROTEIN"/>
    <property type="match status" value="1"/>
</dbReference>
<feature type="transmembrane region" description="Helical" evidence="2">
    <location>
        <begin position="132"/>
        <end position="150"/>
    </location>
</feature>
<organism evidence="3 4">
    <name type="scientific">Escallonia herrerae</name>
    <dbReference type="NCBI Taxonomy" id="1293975"/>
    <lineage>
        <taxon>Eukaryota</taxon>
        <taxon>Viridiplantae</taxon>
        <taxon>Streptophyta</taxon>
        <taxon>Embryophyta</taxon>
        <taxon>Tracheophyta</taxon>
        <taxon>Spermatophyta</taxon>
        <taxon>Magnoliopsida</taxon>
        <taxon>eudicotyledons</taxon>
        <taxon>Gunneridae</taxon>
        <taxon>Pentapetalae</taxon>
        <taxon>asterids</taxon>
        <taxon>campanulids</taxon>
        <taxon>Escalloniales</taxon>
        <taxon>Escalloniaceae</taxon>
        <taxon>Escallonia</taxon>
    </lineage>
</organism>
<keyword evidence="4" id="KW-1185">Reference proteome</keyword>
<evidence type="ECO:0000256" key="1">
    <source>
        <dbReference type="SAM" id="MobiDB-lite"/>
    </source>
</evidence>
<feature type="region of interest" description="Disordered" evidence="1">
    <location>
        <begin position="68"/>
        <end position="87"/>
    </location>
</feature>
<dbReference type="AlphaFoldDB" id="A0AA89APG2"/>
<sequence>MATPFYPMAMMLRVMLTTPTKTEKKSNQLEDADIWWKFGPTSSRSVVQSVEEGIAAKAMVLDGIISSPHRRTQNPFSSPSFRKPHPRGDELGSCSTLLQRHRFLLTALVLLAFLCTIYLYFAVTLALGWEVFALWTLLLSSWLIVLGYGIKSDKSKLRRLDDHGSA</sequence>
<keyword evidence="2" id="KW-1133">Transmembrane helix</keyword>
<name>A0AA89APG2_9ASTE</name>
<keyword evidence="2" id="KW-0812">Transmembrane</keyword>
<dbReference type="PANTHER" id="PTHR34774:SF1">
    <property type="entry name" value="EPHRIN-A3 PROTEIN"/>
    <property type="match status" value="1"/>
</dbReference>
<keyword evidence="2" id="KW-0472">Membrane</keyword>
<comment type="caution">
    <text evidence="3">The sequence shown here is derived from an EMBL/GenBank/DDBJ whole genome shotgun (WGS) entry which is preliminary data.</text>
</comment>
<gene>
    <name evidence="3" type="ORF">RJ639_010540</name>
</gene>